<dbReference type="GO" id="GO:0009927">
    <property type="term" value="F:histidine phosphotransfer kinase activity"/>
    <property type="evidence" value="ECO:0007669"/>
    <property type="project" value="TreeGrafter"/>
</dbReference>
<evidence type="ECO:0000313" key="11">
    <source>
        <dbReference type="EMBL" id="MBO1317585.1"/>
    </source>
</evidence>
<evidence type="ECO:0000313" key="12">
    <source>
        <dbReference type="Proteomes" id="UP000664417"/>
    </source>
</evidence>
<dbReference type="GO" id="GO:0000155">
    <property type="term" value="F:phosphorelay sensor kinase activity"/>
    <property type="evidence" value="ECO:0007669"/>
    <property type="project" value="InterPro"/>
</dbReference>
<dbReference type="SMART" id="SM00448">
    <property type="entry name" value="REC"/>
    <property type="match status" value="1"/>
</dbReference>
<dbReference type="InterPro" id="IPR005467">
    <property type="entry name" value="His_kinase_dom"/>
</dbReference>
<dbReference type="Pfam" id="PF13424">
    <property type="entry name" value="TPR_12"/>
    <property type="match status" value="2"/>
</dbReference>
<dbReference type="SUPFAM" id="SSF52172">
    <property type="entry name" value="CheY-like"/>
    <property type="match status" value="1"/>
</dbReference>
<feature type="domain" description="Histidine kinase" evidence="9">
    <location>
        <begin position="1074"/>
        <end position="1326"/>
    </location>
</feature>
<dbReference type="Proteomes" id="UP000664417">
    <property type="component" value="Unassembled WGS sequence"/>
</dbReference>
<comment type="catalytic activity">
    <reaction evidence="1">
        <text>ATP + protein L-histidine = ADP + protein N-phospho-L-histidine.</text>
        <dbReference type="EC" id="2.7.13.3"/>
    </reaction>
</comment>
<comment type="caution">
    <text evidence="11">The sequence shown here is derived from an EMBL/GenBank/DDBJ whole genome shotgun (WGS) entry which is preliminary data.</text>
</comment>
<evidence type="ECO:0000256" key="4">
    <source>
        <dbReference type="ARBA" id="ARBA00022679"/>
    </source>
</evidence>
<dbReference type="PANTHER" id="PTHR43047">
    <property type="entry name" value="TWO-COMPONENT HISTIDINE PROTEIN KINASE"/>
    <property type="match status" value="1"/>
</dbReference>
<gene>
    <name evidence="11" type="ORF">J3U88_03865</name>
</gene>
<keyword evidence="12" id="KW-1185">Reference proteome</keyword>
<dbReference type="InterPro" id="IPR019734">
    <property type="entry name" value="TPR_rpt"/>
</dbReference>
<dbReference type="EC" id="2.7.13.3" evidence="2"/>
<dbReference type="SUPFAM" id="SSF47384">
    <property type="entry name" value="Homodimeric domain of signal transducing histidine kinase"/>
    <property type="match status" value="1"/>
</dbReference>
<keyword evidence="7" id="KW-0802">TPR repeat</keyword>
<dbReference type="PROSITE" id="PS50110">
    <property type="entry name" value="RESPONSE_REGULATORY"/>
    <property type="match status" value="1"/>
</dbReference>
<dbReference type="Pfam" id="PF02518">
    <property type="entry name" value="HATPase_c"/>
    <property type="match status" value="2"/>
</dbReference>
<dbReference type="InterPro" id="IPR036890">
    <property type="entry name" value="HATPase_C_sf"/>
</dbReference>
<evidence type="ECO:0000256" key="1">
    <source>
        <dbReference type="ARBA" id="ARBA00000085"/>
    </source>
</evidence>
<evidence type="ECO:0000256" key="8">
    <source>
        <dbReference type="SAM" id="Coils"/>
    </source>
</evidence>
<proteinExistence type="predicted"/>
<dbReference type="InterPro" id="IPR029016">
    <property type="entry name" value="GAF-like_dom_sf"/>
</dbReference>
<keyword evidence="8" id="KW-0175">Coiled coil</keyword>
<dbReference type="PROSITE" id="PS50109">
    <property type="entry name" value="HIS_KIN"/>
    <property type="match status" value="2"/>
</dbReference>
<sequence length="1336" mass="148826">MGCLVLILATPPLGAQSEADTAKIEALLEQGDQWVDQQPTKVLETVLPELREHLRRFPNPNHEQHALKLAFWANLNLEHEDKARVLLKERLKASSAMGADGSFWYAEALTDRAILSFYAGEYRAAIDDNRAALGLMESRAPPEEIAETLNNLGVFHRRLGEFEISLDYSLRALQRYQAAGMEKAQARTLNNIGMVYQTLKQHENALEFFHKSLALKEKLNMQASLAQTLNNIGFVYMNRDDLEQARVMFDRALDILIDYGDPRDLCQAHLNVARIYRLLGDLEKSKLYGDRATELARELGHPEFIGGTKLEAALQAYQAGQPKIALERIEEAVEIIRNSQNTEDVSIAYHNYAAIAADNGLWEKAYLAHQIHKDLQDKLFNAEATRAVTGLQAKFENDQREGEIARLKKENERKEKQVIAQKRLRNASMLILVLLFSFILALVARNMASRKYDREKQLNEHLLRLDRMKDAFLANTSHELRTPLNGIIGLAESLADGATGELNPATQRNLGMIIAGGRRLSTLIDDLLDYSKIAKQSLDIQTQPVQLHAVVEMVLDFTRPTLGKKTLEITNQVPVGLAKVQADENRLIQILHNLIHNAVKFTDTGFIRVSARAGDQFVTVAIEDSGIGIPEAHFESIFKAFEQVDSALSRRFSGTGLGLAITKELVTLHGGDIWVESQEEKGTTFRFTLPIATGNTTRETATPAVEPKRSHIWEPLAPLPAPEATPHAVDDSGMFRILVVDDEEVNRQVLVNHLSIHDYEIVQAGSGAEALQKLAGPEVFHLVLLDIMMPNMSGYQVCEVIRENHPPNELPVLFLTAKSRLQDLVRGFKAGANDYLTKPVTKEELRARVDVHAQLKRATLDLERKVSERTADLKMQNQELETLNEVVKTVNREVEMKALAQALLSQAINLLPDVKSGGLLLRDHQTDHFTFAALAGYEAQTVSPIRFDFQEATRRYTGQVGLADGVWLISNPANQPGREKFAGLPMPGSLLTVTLPVDDHLLEGVLVFDHESSRELIDDGVVARLVRFREHAITALTKACHVEKILKTTENLRQTQRRLIETAHLAGRAEIAASVLHNLGNALNSLVSSAVVLQENISTERIRATLQRIADHLSDTDDQQPEITREQLAKGVATIIQLIRENENAAREEADHLLQTIEGIRDIVSAQESYAQVAGYCEEVDLQELLQELIQAESGNLAGMNIPITADISARKKVPLQRFKLITVLHHLIGNAARAVEHQPGGAIHITDEWTGDGRFRIIVSDNGVGLAKEELSLIFRRGHSKQGDEHDLSLHLTANTIADMGGRLWAESEGRNHGARFIIELPEENAVPEARLNTA</sequence>
<organism evidence="11 12">
    <name type="scientific">Acanthopleuribacter pedis</name>
    <dbReference type="NCBI Taxonomy" id="442870"/>
    <lineage>
        <taxon>Bacteria</taxon>
        <taxon>Pseudomonadati</taxon>
        <taxon>Acidobacteriota</taxon>
        <taxon>Holophagae</taxon>
        <taxon>Acanthopleuribacterales</taxon>
        <taxon>Acanthopleuribacteraceae</taxon>
        <taxon>Acanthopleuribacter</taxon>
    </lineage>
</organism>
<dbReference type="InterPro" id="IPR011006">
    <property type="entry name" value="CheY-like_superfamily"/>
</dbReference>
<feature type="domain" description="Response regulatory" evidence="10">
    <location>
        <begin position="736"/>
        <end position="853"/>
    </location>
</feature>
<accession>A0A8J7QDG9</accession>
<dbReference type="Gene3D" id="3.40.50.2300">
    <property type="match status" value="1"/>
</dbReference>
<dbReference type="PANTHER" id="PTHR43047:SF72">
    <property type="entry name" value="OSMOSENSING HISTIDINE PROTEIN KINASE SLN1"/>
    <property type="match status" value="1"/>
</dbReference>
<evidence type="ECO:0000259" key="9">
    <source>
        <dbReference type="PROSITE" id="PS50109"/>
    </source>
</evidence>
<keyword evidence="3 6" id="KW-0597">Phosphoprotein</keyword>
<dbReference type="PRINTS" id="PR00344">
    <property type="entry name" value="BCTRLSENSOR"/>
</dbReference>
<feature type="repeat" description="TPR" evidence="7">
    <location>
        <begin position="186"/>
        <end position="219"/>
    </location>
</feature>
<dbReference type="SMART" id="SM00028">
    <property type="entry name" value="TPR"/>
    <property type="match status" value="6"/>
</dbReference>
<keyword evidence="5" id="KW-0418">Kinase</keyword>
<dbReference type="SUPFAM" id="SSF55874">
    <property type="entry name" value="ATPase domain of HSP90 chaperone/DNA topoisomerase II/histidine kinase"/>
    <property type="match status" value="2"/>
</dbReference>
<dbReference type="InterPro" id="IPR003661">
    <property type="entry name" value="HisK_dim/P_dom"/>
</dbReference>
<reference evidence="11" key="1">
    <citation type="submission" date="2021-03" db="EMBL/GenBank/DDBJ databases">
        <authorList>
            <person name="Wang G."/>
        </authorList>
    </citation>
    <scope>NUCLEOTIDE SEQUENCE</scope>
    <source>
        <strain evidence="11">KCTC 12899</strain>
    </source>
</reference>
<name>A0A8J7QDG9_9BACT</name>
<evidence type="ECO:0000256" key="3">
    <source>
        <dbReference type="ARBA" id="ARBA00022553"/>
    </source>
</evidence>
<protein>
    <recommendedName>
        <fullName evidence="2">histidine kinase</fullName>
        <ecNumber evidence="2">2.7.13.3</ecNumber>
    </recommendedName>
</protein>
<dbReference type="InterPro" id="IPR003594">
    <property type="entry name" value="HATPase_dom"/>
</dbReference>
<evidence type="ECO:0000256" key="7">
    <source>
        <dbReference type="PROSITE-ProRule" id="PRU00339"/>
    </source>
</evidence>
<dbReference type="Gene3D" id="3.30.450.40">
    <property type="match status" value="1"/>
</dbReference>
<dbReference type="Gene3D" id="1.25.40.10">
    <property type="entry name" value="Tetratricopeptide repeat domain"/>
    <property type="match status" value="1"/>
</dbReference>
<evidence type="ECO:0000256" key="5">
    <source>
        <dbReference type="ARBA" id="ARBA00022777"/>
    </source>
</evidence>
<dbReference type="InterPro" id="IPR036097">
    <property type="entry name" value="HisK_dim/P_sf"/>
</dbReference>
<dbReference type="FunFam" id="3.30.565.10:FF:000010">
    <property type="entry name" value="Sensor histidine kinase RcsC"/>
    <property type="match status" value="1"/>
</dbReference>
<dbReference type="GO" id="GO:0005886">
    <property type="term" value="C:plasma membrane"/>
    <property type="evidence" value="ECO:0007669"/>
    <property type="project" value="TreeGrafter"/>
</dbReference>
<dbReference type="CDD" id="cd17574">
    <property type="entry name" value="REC_OmpR"/>
    <property type="match status" value="1"/>
</dbReference>
<dbReference type="SUPFAM" id="SSF48452">
    <property type="entry name" value="TPR-like"/>
    <property type="match status" value="2"/>
</dbReference>
<dbReference type="SMART" id="SM00387">
    <property type="entry name" value="HATPase_c"/>
    <property type="match status" value="2"/>
</dbReference>
<feature type="domain" description="Histidine kinase" evidence="9">
    <location>
        <begin position="475"/>
        <end position="693"/>
    </location>
</feature>
<dbReference type="Gene3D" id="1.10.287.130">
    <property type="match status" value="1"/>
</dbReference>
<dbReference type="EMBL" id="JAFREP010000003">
    <property type="protein sequence ID" value="MBO1317585.1"/>
    <property type="molecule type" value="Genomic_DNA"/>
</dbReference>
<feature type="repeat" description="TPR" evidence="7">
    <location>
        <begin position="226"/>
        <end position="259"/>
    </location>
</feature>
<dbReference type="SMART" id="SM00388">
    <property type="entry name" value="HisKA"/>
    <property type="match status" value="1"/>
</dbReference>
<dbReference type="PROSITE" id="PS50005">
    <property type="entry name" value="TPR"/>
    <property type="match status" value="2"/>
</dbReference>
<dbReference type="InterPro" id="IPR004358">
    <property type="entry name" value="Sig_transdc_His_kin-like_C"/>
</dbReference>
<evidence type="ECO:0000259" key="10">
    <source>
        <dbReference type="PROSITE" id="PS50110"/>
    </source>
</evidence>
<dbReference type="Gene3D" id="3.30.565.10">
    <property type="entry name" value="Histidine kinase-like ATPase, C-terminal domain"/>
    <property type="match status" value="2"/>
</dbReference>
<feature type="modified residue" description="4-aspartylphosphate" evidence="6">
    <location>
        <position position="786"/>
    </location>
</feature>
<dbReference type="Pfam" id="PF00072">
    <property type="entry name" value="Response_reg"/>
    <property type="match status" value="1"/>
</dbReference>
<dbReference type="Pfam" id="PF00512">
    <property type="entry name" value="HisKA"/>
    <property type="match status" value="1"/>
</dbReference>
<dbReference type="SUPFAM" id="SSF55781">
    <property type="entry name" value="GAF domain-like"/>
    <property type="match status" value="1"/>
</dbReference>
<dbReference type="InterPro" id="IPR011990">
    <property type="entry name" value="TPR-like_helical_dom_sf"/>
</dbReference>
<feature type="coiled-coil region" evidence="8">
    <location>
        <begin position="397"/>
        <end position="424"/>
    </location>
</feature>
<dbReference type="CDD" id="cd00082">
    <property type="entry name" value="HisKA"/>
    <property type="match status" value="1"/>
</dbReference>
<dbReference type="RefSeq" id="WP_207856901.1">
    <property type="nucleotide sequence ID" value="NZ_JAFREP010000003.1"/>
</dbReference>
<dbReference type="CDD" id="cd16922">
    <property type="entry name" value="HATPase_EvgS-ArcB-TorS-like"/>
    <property type="match status" value="1"/>
</dbReference>
<evidence type="ECO:0000256" key="2">
    <source>
        <dbReference type="ARBA" id="ARBA00012438"/>
    </source>
</evidence>
<evidence type="ECO:0000256" key="6">
    <source>
        <dbReference type="PROSITE-ProRule" id="PRU00169"/>
    </source>
</evidence>
<dbReference type="InterPro" id="IPR001789">
    <property type="entry name" value="Sig_transdc_resp-reg_receiver"/>
</dbReference>
<keyword evidence="4" id="KW-0808">Transferase</keyword>